<gene>
    <name evidence="1" type="ORF">E3U43_000311</name>
</gene>
<comment type="caution">
    <text evidence="1">The sequence shown here is derived from an EMBL/GenBank/DDBJ whole genome shotgun (WGS) entry which is preliminary data.</text>
</comment>
<proteinExistence type="predicted"/>
<reference evidence="1" key="1">
    <citation type="submission" date="2018-11" db="EMBL/GenBank/DDBJ databases">
        <title>The sequence and de novo assembly of Larimichthys crocea genome using PacBio and Hi-C technologies.</title>
        <authorList>
            <person name="Xu P."/>
            <person name="Chen B."/>
            <person name="Zhou Z."/>
            <person name="Ke Q."/>
            <person name="Wu Y."/>
            <person name="Bai H."/>
            <person name="Pu F."/>
        </authorList>
    </citation>
    <scope>NUCLEOTIDE SEQUENCE</scope>
    <source>
        <tissue evidence="1">Muscle</tissue>
    </source>
</reference>
<accession>A0ACD3Q8V0</accession>
<keyword evidence="2" id="KW-1185">Reference proteome</keyword>
<dbReference type="EMBL" id="CM011695">
    <property type="protein sequence ID" value="TMS03422.1"/>
    <property type="molecule type" value="Genomic_DNA"/>
</dbReference>
<evidence type="ECO:0000313" key="1">
    <source>
        <dbReference type="EMBL" id="TMS03422.1"/>
    </source>
</evidence>
<evidence type="ECO:0000313" key="2">
    <source>
        <dbReference type="Proteomes" id="UP000793456"/>
    </source>
</evidence>
<name>A0ACD3Q8V0_LARCR</name>
<dbReference type="Proteomes" id="UP000793456">
    <property type="component" value="Chromosome XXII"/>
</dbReference>
<sequence length="334" mass="37283">MEGLQACTPVFFCILEDTDLSTVGLRNVRNGNHLYSNYFPTITMLLAALVAFTYLIHISSLSSALEHTVTMSLPSLFLTLSVCLSMFSSSHPNSAKKSGCFRVNHCKCIMKDGSGVINLRSMEDADGFLGHLKPVSVDNTSASAEILLSFSPCQPFSQPEELTETDCINVAACLVIRHHRLNRYINHYISYGRHEKNEFHYNDTLKMLSVSYLSHDEQPLTVVHYHCNPNQSASFIRDQSLSAKEPLQIWVESPCACPNACAMGDLGLGTIFLIILSLSAAAYFILGLCALRPFRSSSGVQISPEHSVWCMICYLCTERRPERRHYADVTHCER</sequence>
<protein>
    <submittedName>
        <fullName evidence="1">Uncharacterized protein</fullName>
    </submittedName>
</protein>
<organism evidence="1 2">
    <name type="scientific">Larimichthys crocea</name>
    <name type="common">Large yellow croaker</name>
    <name type="synonym">Pseudosciaena crocea</name>
    <dbReference type="NCBI Taxonomy" id="215358"/>
    <lineage>
        <taxon>Eukaryota</taxon>
        <taxon>Metazoa</taxon>
        <taxon>Chordata</taxon>
        <taxon>Craniata</taxon>
        <taxon>Vertebrata</taxon>
        <taxon>Euteleostomi</taxon>
        <taxon>Actinopterygii</taxon>
        <taxon>Neopterygii</taxon>
        <taxon>Teleostei</taxon>
        <taxon>Neoteleostei</taxon>
        <taxon>Acanthomorphata</taxon>
        <taxon>Eupercaria</taxon>
        <taxon>Sciaenidae</taxon>
        <taxon>Larimichthys</taxon>
    </lineage>
</organism>